<evidence type="ECO:0000256" key="3">
    <source>
        <dbReference type="ARBA" id="ARBA00009595"/>
    </source>
</evidence>
<dbReference type="Proteomes" id="UP001549366">
    <property type="component" value="Unassembled WGS sequence"/>
</dbReference>
<gene>
    <name evidence="12" type="ORF">V5J35_004691</name>
</gene>
<evidence type="ECO:0000259" key="11">
    <source>
        <dbReference type="PROSITE" id="PS51462"/>
    </source>
</evidence>
<dbReference type="Gene3D" id="3.90.79.10">
    <property type="entry name" value="Nucleoside Triphosphate Pyrophosphohydrolase"/>
    <property type="match status" value="1"/>
</dbReference>
<dbReference type="EC" id="3.6.1.22" evidence="4"/>
<evidence type="ECO:0000256" key="9">
    <source>
        <dbReference type="ARBA" id="ARBA00023679"/>
    </source>
</evidence>
<evidence type="ECO:0000256" key="7">
    <source>
        <dbReference type="ARBA" id="ARBA00022842"/>
    </source>
</evidence>
<evidence type="ECO:0000256" key="4">
    <source>
        <dbReference type="ARBA" id="ARBA00012381"/>
    </source>
</evidence>
<dbReference type="InterPro" id="IPR020476">
    <property type="entry name" value="Nudix_hydrolase"/>
</dbReference>
<evidence type="ECO:0000256" key="2">
    <source>
        <dbReference type="ARBA" id="ARBA00001947"/>
    </source>
</evidence>
<evidence type="ECO:0000256" key="6">
    <source>
        <dbReference type="ARBA" id="ARBA00022801"/>
    </source>
</evidence>
<evidence type="ECO:0000313" key="13">
    <source>
        <dbReference type="Proteomes" id="UP001549366"/>
    </source>
</evidence>
<dbReference type="EMBL" id="JBEWTB010000002">
    <property type="protein sequence ID" value="MET4759499.1"/>
    <property type="molecule type" value="Genomic_DNA"/>
</dbReference>
<dbReference type="InterPro" id="IPR015797">
    <property type="entry name" value="NUDIX_hydrolase-like_dom_sf"/>
</dbReference>
<dbReference type="Pfam" id="PF00293">
    <property type="entry name" value="NUDIX"/>
    <property type="match status" value="1"/>
</dbReference>
<protein>
    <recommendedName>
        <fullName evidence="4">NAD(+) diphosphatase</fullName>
        <ecNumber evidence="4">3.6.1.22</ecNumber>
    </recommendedName>
</protein>
<comment type="similarity">
    <text evidence="3">Belongs to the Nudix hydrolase family. NudC subfamily.</text>
</comment>
<evidence type="ECO:0000256" key="5">
    <source>
        <dbReference type="ARBA" id="ARBA00022723"/>
    </source>
</evidence>
<comment type="cofactor">
    <cofactor evidence="1">
        <name>Mg(2+)</name>
        <dbReference type="ChEBI" id="CHEBI:18420"/>
    </cofactor>
</comment>
<dbReference type="CDD" id="cd03429">
    <property type="entry name" value="NUDIX_NADH_pyrophosphatase_Nudt13"/>
    <property type="match status" value="1"/>
</dbReference>
<dbReference type="InterPro" id="IPR015376">
    <property type="entry name" value="Znr_NADH_PPase"/>
</dbReference>
<dbReference type="PROSITE" id="PS51462">
    <property type="entry name" value="NUDIX"/>
    <property type="match status" value="1"/>
</dbReference>
<dbReference type="InterPro" id="IPR000086">
    <property type="entry name" value="NUDIX_hydrolase_dom"/>
</dbReference>
<dbReference type="Pfam" id="PF09297">
    <property type="entry name" value="Zn_ribbon_NUD"/>
    <property type="match status" value="1"/>
</dbReference>
<dbReference type="InterPro" id="IPR050241">
    <property type="entry name" value="NAD-cap_RNA_hydrolase_NudC"/>
</dbReference>
<dbReference type="InterPro" id="IPR049734">
    <property type="entry name" value="NudC-like_C"/>
</dbReference>
<comment type="caution">
    <text evidence="12">The sequence shown here is derived from an EMBL/GenBank/DDBJ whole genome shotgun (WGS) entry which is preliminary data.</text>
</comment>
<dbReference type="PRINTS" id="PR00502">
    <property type="entry name" value="NUDIXFAMILY"/>
</dbReference>
<dbReference type="InterPro" id="IPR020084">
    <property type="entry name" value="NUDIX_hydrolase_CS"/>
</dbReference>
<dbReference type="SUPFAM" id="SSF55811">
    <property type="entry name" value="Nudix"/>
    <property type="match status" value="2"/>
</dbReference>
<organism evidence="12 13">
    <name type="scientific">Endozoicomonas lisbonensis</name>
    <dbReference type="NCBI Taxonomy" id="3120522"/>
    <lineage>
        <taxon>Bacteria</taxon>
        <taxon>Pseudomonadati</taxon>
        <taxon>Pseudomonadota</taxon>
        <taxon>Gammaproteobacteria</taxon>
        <taxon>Oceanospirillales</taxon>
        <taxon>Endozoicomonadaceae</taxon>
        <taxon>Endozoicomonas</taxon>
    </lineage>
</organism>
<feature type="domain" description="Nudix hydrolase" evidence="11">
    <location>
        <begin position="162"/>
        <end position="287"/>
    </location>
</feature>
<keyword evidence="6 10" id="KW-0378">Hydrolase</keyword>
<evidence type="ECO:0000256" key="8">
    <source>
        <dbReference type="ARBA" id="ARBA00023027"/>
    </source>
</evidence>
<evidence type="ECO:0000256" key="1">
    <source>
        <dbReference type="ARBA" id="ARBA00001946"/>
    </source>
</evidence>
<reference evidence="12 13" key="1">
    <citation type="submission" date="2024-06" db="EMBL/GenBank/DDBJ databases">
        <title>Genomic Encyclopedia of Type Strains, Phase V (KMG-V): Genome sequencing to study the core and pangenomes of soil and plant-associated prokaryotes.</title>
        <authorList>
            <person name="Whitman W."/>
        </authorList>
    </citation>
    <scope>NUCLEOTIDE SEQUENCE [LARGE SCALE GENOMIC DNA]</scope>
    <source>
        <strain evidence="12 13">NE40</strain>
    </source>
</reference>
<name>A0ABV2SQ81_9GAMM</name>
<dbReference type="NCBIfam" id="NF001299">
    <property type="entry name" value="PRK00241.1"/>
    <property type="match status" value="1"/>
</dbReference>
<evidence type="ECO:0000313" key="12">
    <source>
        <dbReference type="EMBL" id="MET4759499.1"/>
    </source>
</evidence>
<sequence length="290" mass="33125">MRRRRFLLSVKTGLSSNQTNQFDESWLVMTQMYKPLMGRNPDLQPELWLVVGKGCVFHPEPDQWLWRDNQLFSECNDVVIGHFDGKPVAVTFQKDVPEADQTPVRSVLALQNEGLTLLLSHGLQILTAERDHRYCGRCGSDCEGKTGEWAMVCSRCRAHYYPRISPCIIVLVHRGPEVLLVMHNRHVRDNPVFTTVAGFIEPGESAEEGVIREVLEETGIKVKNPEYCFSQNWPFPHSLMLGFHAEYESGELQLDSKELCEGDWFELDNLPPVPPGFTIARKLINKFIQS</sequence>
<dbReference type="PANTHER" id="PTHR42904:SF6">
    <property type="entry name" value="NAD-CAPPED RNA HYDROLASE NUDT12"/>
    <property type="match status" value="1"/>
</dbReference>
<comment type="cofactor">
    <cofactor evidence="2">
        <name>Zn(2+)</name>
        <dbReference type="ChEBI" id="CHEBI:29105"/>
    </cofactor>
</comment>
<comment type="catalytic activity">
    <reaction evidence="9">
        <text>a 5'-end NAD(+)-phospho-ribonucleoside in mRNA + H2O = a 5'-end phospho-adenosine-phospho-ribonucleoside in mRNA + beta-nicotinamide D-ribonucleotide + 2 H(+)</text>
        <dbReference type="Rhea" id="RHEA:60876"/>
        <dbReference type="Rhea" id="RHEA-COMP:15698"/>
        <dbReference type="Rhea" id="RHEA-COMP:15719"/>
        <dbReference type="ChEBI" id="CHEBI:14649"/>
        <dbReference type="ChEBI" id="CHEBI:15377"/>
        <dbReference type="ChEBI" id="CHEBI:15378"/>
        <dbReference type="ChEBI" id="CHEBI:144029"/>
        <dbReference type="ChEBI" id="CHEBI:144051"/>
    </reaction>
    <physiologicalReaction direction="left-to-right" evidence="9">
        <dbReference type="Rhea" id="RHEA:60877"/>
    </physiologicalReaction>
</comment>
<dbReference type="Gene3D" id="3.90.79.20">
    <property type="match status" value="1"/>
</dbReference>
<evidence type="ECO:0000256" key="10">
    <source>
        <dbReference type="RuleBase" id="RU003476"/>
    </source>
</evidence>
<accession>A0ABV2SQ81</accession>
<dbReference type="PROSITE" id="PS00893">
    <property type="entry name" value="NUDIX_BOX"/>
    <property type="match status" value="1"/>
</dbReference>
<dbReference type="GO" id="GO:0016787">
    <property type="term" value="F:hydrolase activity"/>
    <property type="evidence" value="ECO:0007669"/>
    <property type="project" value="UniProtKB-KW"/>
</dbReference>
<dbReference type="PANTHER" id="PTHR42904">
    <property type="entry name" value="NUDIX HYDROLASE, NUDC SUBFAMILY"/>
    <property type="match status" value="1"/>
</dbReference>
<keyword evidence="13" id="KW-1185">Reference proteome</keyword>
<keyword evidence="7" id="KW-0460">Magnesium</keyword>
<proteinExistence type="inferred from homology"/>
<keyword evidence="8" id="KW-0520">NAD</keyword>
<keyword evidence="5" id="KW-0479">Metal-binding</keyword>